<dbReference type="AlphaFoldDB" id="A0A8J3T104"/>
<evidence type="ECO:0000313" key="1">
    <source>
        <dbReference type="EMBL" id="GII03087.1"/>
    </source>
</evidence>
<dbReference type="RefSeq" id="WP_377237472.1">
    <property type="nucleotide sequence ID" value="NZ_JBHLZT010000020.1"/>
</dbReference>
<comment type="caution">
    <text evidence="1">The sequence shown here is derived from an EMBL/GenBank/DDBJ whole genome shotgun (WGS) entry which is preliminary data.</text>
</comment>
<keyword evidence="2" id="KW-1185">Reference proteome</keyword>
<sequence>MTLFPAENFPTGNQLRLLVAHGLDMRFGAQWVSIEDGHEVARRLLGVGRITGRFPDQDWVSSEGLLCVIP</sequence>
<accession>A0A8J3T104</accession>
<dbReference type="EMBL" id="BOOK01000036">
    <property type="protein sequence ID" value="GII03087.1"/>
    <property type="molecule type" value="Genomic_DNA"/>
</dbReference>
<evidence type="ECO:0000313" key="2">
    <source>
        <dbReference type="Proteomes" id="UP000634476"/>
    </source>
</evidence>
<dbReference type="Proteomes" id="UP000634476">
    <property type="component" value="Unassembled WGS sequence"/>
</dbReference>
<proteinExistence type="predicted"/>
<organism evidence="1 2">
    <name type="scientific">Planobispora takensis</name>
    <dbReference type="NCBI Taxonomy" id="1367882"/>
    <lineage>
        <taxon>Bacteria</taxon>
        <taxon>Bacillati</taxon>
        <taxon>Actinomycetota</taxon>
        <taxon>Actinomycetes</taxon>
        <taxon>Streptosporangiales</taxon>
        <taxon>Streptosporangiaceae</taxon>
        <taxon>Planobispora</taxon>
    </lineage>
</organism>
<protein>
    <submittedName>
        <fullName evidence="1">Uncharacterized protein</fullName>
    </submittedName>
</protein>
<gene>
    <name evidence="1" type="ORF">Pta02_50950</name>
</gene>
<reference evidence="1" key="1">
    <citation type="submission" date="2021-01" db="EMBL/GenBank/DDBJ databases">
        <title>Whole genome shotgun sequence of Planobispora takensis NBRC 109077.</title>
        <authorList>
            <person name="Komaki H."/>
            <person name="Tamura T."/>
        </authorList>
    </citation>
    <scope>NUCLEOTIDE SEQUENCE</scope>
    <source>
        <strain evidence="1">NBRC 109077</strain>
    </source>
</reference>
<name>A0A8J3T104_9ACTN</name>